<gene>
    <name evidence="1" type="ORF">LCGC14_2154450</name>
</gene>
<organism evidence="1">
    <name type="scientific">marine sediment metagenome</name>
    <dbReference type="NCBI Taxonomy" id="412755"/>
    <lineage>
        <taxon>unclassified sequences</taxon>
        <taxon>metagenomes</taxon>
        <taxon>ecological metagenomes</taxon>
    </lineage>
</organism>
<protein>
    <submittedName>
        <fullName evidence="1">Uncharacterized protein</fullName>
    </submittedName>
</protein>
<evidence type="ECO:0000313" key="1">
    <source>
        <dbReference type="EMBL" id="KKL65490.1"/>
    </source>
</evidence>
<name>A0A0F9G7L6_9ZZZZ</name>
<accession>A0A0F9G7L6</accession>
<dbReference type="EMBL" id="LAZR01027513">
    <property type="protein sequence ID" value="KKL65490.1"/>
    <property type="molecule type" value="Genomic_DNA"/>
</dbReference>
<proteinExistence type="predicted"/>
<reference evidence="1" key="1">
    <citation type="journal article" date="2015" name="Nature">
        <title>Complex archaea that bridge the gap between prokaryotes and eukaryotes.</title>
        <authorList>
            <person name="Spang A."/>
            <person name="Saw J.H."/>
            <person name="Jorgensen S.L."/>
            <person name="Zaremba-Niedzwiedzka K."/>
            <person name="Martijn J."/>
            <person name="Lind A.E."/>
            <person name="van Eijk R."/>
            <person name="Schleper C."/>
            <person name="Guy L."/>
            <person name="Ettema T.J."/>
        </authorList>
    </citation>
    <scope>NUCLEOTIDE SEQUENCE</scope>
</reference>
<sequence length="55" mass="6351">MEIPKVRGEPKGLIEAVHRRDELLDLYISAHDPALIEVLVKQIQDLQTYIDGVRR</sequence>
<comment type="caution">
    <text evidence="1">The sequence shown here is derived from an EMBL/GenBank/DDBJ whole genome shotgun (WGS) entry which is preliminary data.</text>
</comment>
<dbReference type="AlphaFoldDB" id="A0A0F9G7L6"/>